<keyword evidence="5 7" id="KW-0472">Membrane</keyword>
<keyword evidence="3" id="KW-0201">Cytochrome c-type biogenesis</keyword>
<dbReference type="PROSITE" id="PS00194">
    <property type="entry name" value="THIOREDOXIN_1"/>
    <property type="match status" value="1"/>
</dbReference>
<feature type="transmembrane region" description="Helical" evidence="7">
    <location>
        <begin position="514"/>
        <end position="538"/>
    </location>
</feature>
<feature type="transmembrane region" description="Helical" evidence="7">
    <location>
        <begin position="429"/>
        <end position="450"/>
    </location>
</feature>
<feature type="transmembrane region" description="Helical" evidence="7">
    <location>
        <begin position="346"/>
        <end position="370"/>
    </location>
</feature>
<dbReference type="CDD" id="cd02953">
    <property type="entry name" value="DsbDgamma"/>
    <property type="match status" value="1"/>
</dbReference>
<feature type="domain" description="Thiol:disulfide interchange protein DsbD N-terminal" evidence="9">
    <location>
        <begin position="80"/>
        <end position="185"/>
    </location>
</feature>
<dbReference type="PANTHER" id="PTHR32234:SF3">
    <property type="entry name" value="SUPPRESSION OF COPPER SENSITIVITY PROTEIN"/>
    <property type="match status" value="1"/>
</dbReference>
<dbReference type="InterPro" id="IPR036249">
    <property type="entry name" value="Thioredoxin-like_sf"/>
</dbReference>
<dbReference type="GO" id="GO:0015035">
    <property type="term" value="F:protein-disulfide reductase activity"/>
    <property type="evidence" value="ECO:0007669"/>
    <property type="project" value="TreeGrafter"/>
</dbReference>
<keyword evidence="6" id="KW-0676">Redox-active center</keyword>
<dbReference type="InterPro" id="IPR035671">
    <property type="entry name" value="DsbD_gamma"/>
</dbReference>
<evidence type="ECO:0000256" key="4">
    <source>
        <dbReference type="ARBA" id="ARBA00022989"/>
    </source>
</evidence>
<comment type="caution">
    <text evidence="10">The sequence shown here is derived from an EMBL/GenBank/DDBJ whole genome shotgun (WGS) entry which is preliminary data.</text>
</comment>
<dbReference type="Pfam" id="PF13899">
    <property type="entry name" value="Thioredoxin_7"/>
    <property type="match status" value="1"/>
</dbReference>
<feature type="transmembrane region" description="Helical" evidence="7">
    <location>
        <begin position="390"/>
        <end position="417"/>
    </location>
</feature>
<keyword evidence="2 7" id="KW-0812">Transmembrane</keyword>
<feature type="domain" description="Cytochrome C biogenesis protein transmembrane" evidence="8">
    <location>
        <begin position="349"/>
        <end position="569"/>
    </location>
</feature>
<dbReference type="GO" id="GO:0016020">
    <property type="term" value="C:membrane"/>
    <property type="evidence" value="ECO:0007669"/>
    <property type="project" value="UniProtKB-SubCell"/>
</dbReference>
<evidence type="ECO:0000256" key="2">
    <source>
        <dbReference type="ARBA" id="ARBA00022692"/>
    </source>
</evidence>
<dbReference type="Pfam" id="PF02683">
    <property type="entry name" value="DsbD_TM"/>
    <property type="match status" value="1"/>
</dbReference>
<evidence type="ECO:0000256" key="6">
    <source>
        <dbReference type="ARBA" id="ARBA00023284"/>
    </source>
</evidence>
<evidence type="ECO:0000259" key="9">
    <source>
        <dbReference type="Pfam" id="PF11412"/>
    </source>
</evidence>
<dbReference type="OrthoDB" id="9811036at2"/>
<evidence type="ECO:0000259" key="8">
    <source>
        <dbReference type="Pfam" id="PF02683"/>
    </source>
</evidence>
<keyword evidence="4 7" id="KW-1133">Transmembrane helix</keyword>
<accession>A0A5M6IEJ6</accession>
<feature type="transmembrane region" description="Helical" evidence="7">
    <location>
        <begin position="550"/>
        <end position="572"/>
    </location>
</feature>
<dbReference type="Proteomes" id="UP000324065">
    <property type="component" value="Unassembled WGS sequence"/>
</dbReference>
<dbReference type="SUPFAM" id="SSF52833">
    <property type="entry name" value="Thioredoxin-like"/>
    <property type="match status" value="1"/>
</dbReference>
<dbReference type="Gene3D" id="3.40.30.10">
    <property type="entry name" value="Glutaredoxin"/>
    <property type="match status" value="1"/>
</dbReference>
<keyword evidence="11" id="KW-1185">Reference proteome</keyword>
<evidence type="ECO:0000256" key="1">
    <source>
        <dbReference type="ARBA" id="ARBA00004141"/>
    </source>
</evidence>
<dbReference type="EMBL" id="VWPJ01000006">
    <property type="protein sequence ID" value="KAA5605968.1"/>
    <property type="molecule type" value="Genomic_DNA"/>
</dbReference>
<evidence type="ECO:0000313" key="11">
    <source>
        <dbReference type="Proteomes" id="UP000324065"/>
    </source>
</evidence>
<protein>
    <submittedName>
        <fullName evidence="10">Copper-binding protein</fullName>
    </submittedName>
</protein>
<proteinExistence type="predicted"/>
<sequence>MSHSDPDRPDRSAPARHACVPGSWTAVVGLFFLSMAMGLVAPSGAARADLGAWAPPGTSAWAETPEGRVRLIAARGALNDAETARLGLQFEMKDDWKVYWRSPGDAGYPPTIDWTGSANLAGTEMLWPAPERFSVLGIQTLGYKHGVVYPIHATVADPSRGLRLAASVDYLTCAEVCIPRTVNLTMDLPAGPGAPTAHAHTINRAESAVPGDGAAHGLTLTEAVTETGPDGPVLRVTVRGEPPLTHPDLFIEGPEGSWFDPPTVASGDDGTTVLWAKAGGLESLAGVPLTITVADGVRGLEAAVAPDPVAGPHPLAAQAEPVAAGAAIPDPVRGAEPAAPVAAGTLLGMVGFALLGGLILNLMPCVLPVLSLKVLGLVGHGGGAPARARASFLMSAAGIVASFAVLGAVAIGVKAAGIAVGWGIQFQQPVFLVAMIVLLSLFAANLWGLFELSLPSWLTGAAHAGAVRAGGDDPHSLWGAFGTGALATLLATPCSAPFLGTAVGFALSRGWMEIALIFLALGIGMALPYLLVAARPGLATRLPRPGRWMVWLKAVLGVALAGTAVWLLTVLAAQVPPLAAAVVAGLMALMVLAFVLPRERLPGRAVLAGLAAVAALAVPAWAGFLPGAETVGGEAVRNGGLGPAESGDWQALDVAAIPDFVAEGRVVFVDVTADWCVTCLVNKRVVLDRDPVATRLAADGLVRMRGDWTRPDSGIAAYLARHGRYGIPFNAVYGPGAPDGLILPELLTEGVVLDALDRAGARTTAAGS</sequence>
<reference evidence="10 11" key="1">
    <citation type="submission" date="2019-09" db="EMBL/GenBank/DDBJ databases">
        <title>Genome sequence of Roseospira marina, one of the more divergent members of the non-sulfur purple photosynthetic bacterial family, the Rhodospirillaceae.</title>
        <authorList>
            <person name="Meyer T."/>
            <person name="Kyndt J."/>
        </authorList>
    </citation>
    <scope>NUCLEOTIDE SEQUENCE [LARGE SCALE GENOMIC DNA]</scope>
    <source>
        <strain evidence="10 11">DSM 15113</strain>
    </source>
</reference>
<dbReference type="AlphaFoldDB" id="A0A5M6IEJ6"/>
<evidence type="ECO:0000256" key="5">
    <source>
        <dbReference type="ARBA" id="ARBA00023136"/>
    </source>
</evidence>
<dbReference type="InterPro" id="IPR017937">
    <property type="entry name" value="Thioredoxin_CS"/>
</dbReference>
<feature type="transmembrane region" description="Helical" evidence="7">
    <location>
        <begin position="578"/>
        <end position="596"/>
    </location>
</feature>
<dbReference type="GO" id="GO:0045454">
    <property type="term" value="P:cell redox homeostasis"/>
    <property type="evidence" value="ECO:0007669"/>
    <property type="project" value="TreeGrafter"/>
</dbReference>
<comment type="subcellular location">
    <subcellularLocation>
        <location evidence="1">Membrane</location>
        <topology evidence="1">Multi-pass membrane protein</topology>
    </subcellularLocation>
</comment>
<feature type="transmembrane region" description="Helical" evidence="7">
    <location>
        <begin position="605"/>
        <end position="624"/>
    </location>
</feature>
<organism evidence="10 11">
    <name type="scientific">Roseospira marina</name>
    <dbReference type="NCBI Taxonomy" id="140057"/>
    <lineage>
        <taxon>Bacteria</taxon>
        <taxon>Pseudomonadati</taxon>
        <taxon>Pseudomonadota</taxon>
        <taxon>Alphaproteobacteria</taxon>
        <taxon>Rhodospirillales</taxon>
        <taxon>Rhodospirillaceae</taxon>
        <taxon>Roseospira</taxon>
    </lineage>
</organism>
<dbReference type="InterPro" id="IPR003834">
    <property type="entry name" value="Cyt_c_assmbl_TM_dom"/>
</dbReference>
<dbReference type="InterPro" id="IPR028250">
    <property type="entry name" value="DsbDN"/>
</dbReference>
<evidence type="ECO:0000256" key="3">
    <source>
        <dbReference type="ARBA" id="ARBA00022748"/>
    </source>
</evidence>
<name>A0A5M6IEJ6_9PROT</name>
<gene>
    <name evidence="10" type="ORF">F1188_08065</name>
</gene>
<dbReference type="GO" id="GO:0017004">
    <property type="term" value="P:cytochrome complex assembly"/>
    <property type="evidence" value="ECO:0007669"/>
    <property type="project" value="UniProtKB-KW"/>
</dbReference>
<feature type="transmembrane region" description="Helical" evidence="7">
    <location>
        <begin position="20"/>
        <end position="41"/>
    </location>
</feature>
<dbReference type="PANTHER" id="PTHR32234">
    <property type="entry name" value="THIOL:DISULFIDE INTERCHANGE PROTEIN DSBD"/>
    <property type="match status" value="1"/>
</dbReference>
<evidence type="ECO:0000256" key="7">
    <source>
        <dbReference type="SAM" id="Phobius"/>
    </source>
</evidence>
<dbReference type="Pfam" id="PF11412">
    <property type="entry name" value="DsbD_N"/>
    <property type="match status" value="1"/>
</dbReference>
<evidence type="ECO:0000313" key="10">
    <source>
        <dbReference type="EMBL" id="KAA5605968.1"/>
    </source>
</evidence>